<feature type="domain" description="Heterokaryon incompatibility" evidence="1">
    <location>
        <begin position="164"/>
        <end position="277"/>
    </location>
</feature>
<protein>
    <recommendedName>
        <fullName evidence="1">Heterokaryon incompatibility domain-containing protein</fullName>
    </recommendedName>
</protein>
<evidence type="ECO:0000313" key="2">
    <source>
        <dbReference type="EMBL" id="EAA31133.1"/>
    </source>
</evidence>
<evidence type="ECO:0000313" key="3">
    <source>
        <dbReference type="Proteomes" id="UP000001805"/>
    </source>
</evidence>
<dbReference type="InParanoid" id="Q7S6H1"/>
<name>Q7S6H1_NEUCR</name>
<accession>Q7S6H1</accession>
<dbReference type="PaxDb" id="5141-EFNCRP00000004566"/>
<dbReference type="PANTHER" id="PTHR33112:SF16">
    <property type="entry name" value="HETEROKARYON INCOMPATIBILITY DOMAIN-CONTAINING PROTEIN"/>
    <property type="match status" value="1"/>
</dbReference>
<dbReference type="GeneID" id="3876507"/>
<dbReference type="AlphaFoldDB" id="Q7S6H1"/>
<organism evidence="2 3">
    <name type="scientific">Neurospora crassa (strain ATCC 24698 / 74-OR23-1A / CBS 708.71 / DSM 1257 / FGSC 987)</name>
    <dbReference type="NCBI Taxonomy" id="367110"/>
    <lineage>
        <taxon>Eukaryota</taxon>
        <taxon>Fungi</taxon>
        <taxon>Dikarya</taxon>
        <taxon>Ascomycota</taxon>
        <taxon>Pezizomycotina</taxon>
        <taxon>Sordariomycetes</taxon>
        <taxon>Sordariomycetidae</taxon>
        <taxon>Sordariales</taxon>
        <taxon>Sordariaceae</taxon>
        <taxon>Neurospora</taxon>
    </lineage>
</organism>
<dbReference type="Pfam" id="PF06985">
    <property type="entry name" value="HET"/>
    <property type="match status" value="1"/>
</dbReference>
<keyword evidence="3" id="KW-1185">Reference proteome</keyword>
<dbReference type="Proteomes" id="UP000001805">
    <property type="component" value="Chromosome 5, Linkage Group VI"/>
</dbReference>
<dbReference type="OrthoDB" id="4590725at2759"/>
<dbReference type="EMBL" id="CM002241">
    <property type="protein sequence ID" value="EAA31133.1"/>
    <property type="molecule type" value="Genomic_DNA"/>
</dbReference>
<dbReference type="RefSeq" id="XP_960369.1">
    <property type="nucleotide sequence ID" value="XM_955276.2"/>
</dbReference>
<reference evidence="2 3" key="1">
    <citation type="journal article" date="2003" name="Nature">
        <title>The genome sequence of the filamentous fungus Neurospora crassa.</title>
        <authorList>
            <person name="Galagan J.E."/>
            <person name="Calvo S.E."/>
            <person name="Borkovich K.A."/>
            <person name="Selker E.U."/>
            <person name="Read N.D."/>
            <person name="Jaffe D."/>
            <person name="FitzHugh W."/>
            <person name="Ma L.J."/>
            <person name="Smirnov S."/>
            <person name="Purcell S."/>
            <person name="Rehman B."/>
            <person name="Elkins T."/>
            <person name="Engels R."/>
            <person name="Wang S."/>
            <person name="Nielsen C.B."/>
            <person name="Butler J."/>
            <person name="Endrizzi M."/>
            <person name="Qui D."/>
            <person name="Ianakiev P."/>
            <person name="Bell-Pedersen D."/>
            <person name="Nelson M.A."/>
            <person name="Werner-Washburne M."/>
            <person name="Selitrennikoff C.P."/>
            <person name="Kinsey J.A."/>
            <person name="Braun E.L."/>
            <person name="Zelter A."/>
            <person name="Schulte U."/>
            <person name="Kothe G.O."/>
            <person name="Jedd G."/>
            <person name="Mewes W."/>
            <person name="Staben C."/>
            <person name="Marcotte E."/>
            <person name="Greenberg D."/>
            <person name="Roy A."/>
            <person name="Foley K."/>
            <person name="Naylor J."/>
            <person name="Stange-Thomann N."/>
            <person name="Barrett R."/>
            <person name="Gnerre S."/>
            <person name="Kamal M."/>
            <person name="Kamvysselis M."/>
            <person name="Mauceli E."/>
            <person name="Bielke C."/>
            <person name="Rudd S."/>
            <person name="Frishman D."/>
            <person name="Krystofova S."/>
            <person name="Rasmussen C."/>
            <person name="Metzenberg R.L."/>
            <person name="Perkins D.D."/>
            <person name="Kroken S."/>
            <person name="Cogoni C."/>
            <person name="Macino G."/>
            <person name="Catcheside D."/>
            <person name="Li W."/>
            <person name="Pratt R.J."/>
            <person name="Osmani S.A."/>
            <person name="DeSouza C.P."/>
            <person name="Glass L."/>
            <person name="Orbach M.J."/>
            <person name="Berglund J.A."/>
            <person name="Voelker R."/>
            <person name="Yarden O."/>
            <person name="Plamann M."/>
            <person name="Seiler S."/>
            <person name="Dunlap J."/>
            <person name="Radford A."/>
            <person name="Aramayo R."/>
            <person name="Natvig D.O."/>
            <person name="Alex L.A."/>
            <person name="Mannhaupt G."/>
            <person name="Ebbole D.J."/>
            <person name="Freitag M."/>
            <person name="Paulsen I."/>
            <person name="Sachs M.S."/>
            <person name="Lander E.S."/>
            <person name="Nusbaum C."/>
            <person name="Birren B."/>
        </authorList>
    </citation>
    <scope>NUCLEOTIDE SEQUENCE [LARGE SCALE GENOMIC DNA]</scope>
    <source>
        <strain evidence="3">ATCC 24698 / 74-OR23-1A / CBS 708.71 / DSM 1257 / FGSC 987</strain>
    </source>
</reference>
<sequence>MIVPTGVLEPRAVLRDTICDVYFTEAGYVEAPAGVTWKRYDALEIPAIPYPRVSLRWTVREKHPWRWSWMGRYPGYKDVIELFEGFQSIEMGTNERQSLFNGRERPALIDLELPRRWLRHCLDNDDCCAKLKGEGVRTSVFRLIDTTSKSVVEFDQHRLGDIPYVTLSYVWGTTQQAMLKRENLLRLQLPGSLQGATPQTITDAMMFTSYMGYRYLWVDTLCIIQNDDADKMSQLQIMGDIYKNANFTIVAAAGENSGSGLAGILTPRRAIQRKKQWRSASFLKLEIRPYVLRNTPVRLVEIYDIPEDNMSRTMPFSTNGGESASPLPTHSYPNAFEPLTLDTIYKTLSPDITPKRLSRTPDDQLLFFWCERTYLYLGKPSGDEDTISVHDEEEWERPKYSWKSDRMKVEFIAIASDACPWFALSSNPSQREKQGIEFFLFLIKRRQGIAYRVATIGFVSIEKWLKFKRERILVALG</sequence>
<dbReference type="HOGENOM" id="CLU_572500_0_0_1"/>
<dbReference type="VEuPathDB" id="FungiDB:NCU04734"/>
<proteinExistence type="predicted"/>
<gene>
    <name evidence="2" type="ORF">NCU04734</name>
</gene>
<dbReference type="InterPro" id="IPR010730">
    <property type="entry name" value="HET"/>
</dbReference>
<dbReference type="PANTHER" id="PTHR33112">
    <property type="entry name" value="DOMAIN PROTEIN, PUTATIVE-RELATED"/>
    <property type="match status" value="1"/>
</dbReference>
<evidence type="ECO:0000259" key="1">
    <source>
        <dbReference type="Pfam" id="PF06985"/>
    </source>
</evidence>
<dbReference type="STRING" id="367110.Q7S6H1"/>
<dbReference type="KEGG" id="ncr:NCU04734"/>